<feature type="domain" description="Tc1-like transposase DDE" evidence="1">
    <location>
        <begin position="168"/>
        <end position="310"/>
    </location>
</feature>
<dbReference type="PANTHER" id="PTHR46564:SF1">
    <property type="entry name" value="TRANSPOSASE"/>
    <property type="match status" value="1"/>
</dbReference>
<gene>
    <name evidence="2" type="ORF">SO694_00185013</name>
</gene>
<keyword evidence="3" id="KW-1185">Reference proteome</keyword>
<organism evidence="2 3">
    <name type="scientific">Aureococcus anophagefferens</name>
    <name type="common">Harmful bloom alga</name>
    <dbReference type="NCBI Taxonomy" id="44056"/>
    <lineage>
        <taxon>Eukaryota</taxon>
        <taxon>Sar</taxon>
        <taxon>Stramenopiles</taxon>
        <taxon>Ochrophyta</taxon>
        <taxon>Pelagophyceae</taxon>
        <taxon>Pelagomonadales</taxon>
        <taxon>Pelagomonadaceae</taxon>
        <taxon>Aureococcus</taxon>
    </lineage>
</organism>
<dbReference type="NCBIfam" id="NF033545">
    <property type="entry name" value="transpos_IS630"/>
    <property type="match status" value="1"/>
</dbReference>
<dbReference type="InterPro" id="IPR009057">
    <property type="entry name" value="Homeodomain-like_sf"/>
</dbReference>
<dbReference type="SUPFAM" id="SSF46689">
    <property type="entry name" value="Homeodomain-like"/>
    <property type="match status" value="1"/>
</dbReference>
<evidence type="ECO:0000313" key="3">
    <source>
        <dbReference type="Proteomes" id="UP001363151"/>
    </source>
</evidence>
<dbReference type="SUPFAM" id="SSF53098">
    <property type="entry name" value="Ribonuclease H-like"/>
    <property type="match status" value="1"/>
</dbReference>
<protein>
    <recommendedName>
        <fullName evidence="1">Tc1-like transposase DDE domain-containing protein</fullName>
    </recommendedName>
</protein>
<dbReference type="InterPro" id="IPR047655">
    <property type="entry name" value="Transpos_IS630-like"/>
</dbReference>
<dbReference type="InterPro" id="IPR038717">
    <property type="entry name" value="Tc1-like_DDE_dom"/>
</dbReference>
<evidence type="ECO:0000313" key="2">
    <source>
        <dbReference type="EMBL" id="KAK7230237.1"/>
    </source>
</evidence>
<proteinExistence type="predicted"/>
<dbReference type="PANTHER" id="PTHR46564">
    <property type="entry name" value="TRANSPOSASE"/>
    <property type="match status" value="1"/>
</dbReference>
<dbReference type="Pfam" id="PF13358">
    <property type="entry name" value="DDE_3"/>
    <property type="match status" value="1"/>
</dbReference>
<dbReference type="InterPro" id="IPR036397">
    <property type="entry name" value="RNaseH_sf"/>
</dbReference>
<reference evidence="2 3" key="1">
    <citation type="submission" date="2024-03" db="EMBL/GenBank/DDBJ databases">
        <title>Aureococcus anophagefferens CCMP1851 and Kratosvirus quantuckense: Draft genome of a second virus-susceptible host strain in the model system.</title>
        <authorList>
            <person name="Chase E."/>
            <person name="Truchon A.R."/>
            <person name="Schepens W."/>
            <person name="Wilhelm S.W."/>
        </authorList>
    </citation>
    <scope>NUCLEOTIDE SEQUENCE [LARGE SCALE GENOMIC DNA]</scope>
    <source>
        <strain evidence="2 3">CCMP1851</strain>
    </source>
</reference>
<comment type="caution">
    <text evidence="2">The sequence shown here is derived from an EMBL/GenBank/DDBJ whole genome shotgun (WGS) entry which is preliminary data.</text>
</comment>
<dbReference type="Gene3D" id="3.30.420.10">
    <property type="entry name" value="Ribonuclease H-like superfamily/Ribonuclease H"/>
    <property type="match status" value="1"/>
</dbReference>
<accession>A0ABR1FG70</accession>
<name>A0ABR1FG70_AURAN</name>
<dbReference type="InterPro" id="IPR012337">
    <property type="entry name" value="RNaseH-like_sf"/>
</dbReference>
<sequence>MALRYGARRRRRNAVAYGKHGKVLRWMIVRLMIDYDWKAPQIERHLSVQGRFRTISVATIRRIVKIWRETGDVATPREGTRRRQGSMLPQHWQELRTALHYSPDLFLDEMKTVLWLAFEVRYSIGVILATMKRHGYTRRVLKQLAERRDAEEERTFIDVYSSLPGEYFVFVDETRKDPRGLYRKFGYGLIGTRTSVASSFQRSSSYSATGVLSLQGMIGYHITAAKGVNAQQFLFVLAEVILPLMGPFPGPNSILVLDNAPVHHSRYVRHMCDAYGVRLVYLPPYANNLNPIEEAFAQTKAWLVRYRDVASSEPEWALGRALESVGAADARGYFAHAGYDVPELHPAQELAAELGFDFS</sequence>
<dbReference type="EMBL" id="JBBJCI010000442">
    <property type="protein sequence ID" value="KAK7230237.1"/>
    <property type="molecule type" value="Genomic_DNA"/>
</dbReference>
<evidence type="ECO:0000259" key="1">
    <source>
        <dbReference type="Pfam" id="PF13358"/>
    </source>
</evidence>
<dbReference type="Proteomes" id="UP001363151">
    <property type="component" value="Unassembled WGS sequence"/>
</dbReference>